<dbReference type="Gene3D" id="1.10.260.40">
    <property type="entry name" value="lambda repressor-like DNA-binding domains"/>
    <property type="match status" value="1"/>
</dbReference>
<name>A0ABP7XYS4_9ACTN</name>
<dbReference type="SMART" id="SM00530">
    <property type="entry name" value="HTH_XRE"/>
    <property type="match status" value="1"/>
</dbReference>
<dbReference type="InterPro" id="IPR001387">
    <property type="entry name" value="Cro/C1-type_HTH"/>
</dbReference>
<organism evidence="2 3">
    <name type="scientific">Actinomadura keratinilytica</name>
    <dbReference type="NCBI Taxonomy" id="547461"/>
    <lineage>
        <taxon>Bacteria</taxon>
        <taxon>Bacillati</taxon>
        <taxon>Actinomycetota</taxon>
        <taxon>Actinomycetes</taxon>
        <taxon>Streptosporangiales</taxon>
        <taxon>Thermomonosporaceae</taxon>
        <taxon>Actinomadura</taxon>
    </lineage>
</organism>
<dbReference type="Pfam" id="PF19054">
    <property type="entry name" value="DUF5753"/>
    <property type="match status" value="1"/>
</dbReference>
<evidence type="ECO:0000313" key="3">
    <source>
        <dbReference type="Proteomes" id="UP001500266"/>
    </source>
</evidence>
<gene>
    <name evidence="2" type="ORF">GCM10022416_03580</name>
</gene>
<dbReference type="PROSITE" id="PS50943">
    <property type="entry name" value="HTH_CROC1"/>
    <property type="match status" value="1"/>
</dbReference>
<accession>A0ABP7XYS4</accession>
<dbReference type="InterPro" id="IPR010982">
    <property type="entry name" value="Lambda_DNA-bd_dom_sf"/>
</dbReference>
<sequence>MVTRSAPTVKRRRLAGELRKHREAAGLTLEEVAERLEWSTAKVSRIENARVSVLPRDVKHLLNVYGVEGEAREVLLVLAREARQKGWWHSYGEVIPTWFEVYVGLESEAVAIDQYDSEHVPGLLQTADYARAIFQAFLLDDEDEINKLVEVRMARTERLTAPTAPKCWVVLNEAVIRRQVGGAQVMRAQLAHLSDVAKLPNVTLQVLPFGAGAHPAMSGSFSILGFPEPSDSKVVYMEMQTGGLYLEKPHEIERYTLAFDHLRAAALCPSDSQALIARAADEMS</sequence>
<evidence type="ECO:0000259" key="1">
    <source>
        <dbReference type="PROSITE" id="PS50943"/>
    </source>
</evidence>
<dbReference type="Proteomes" id="UP001500266">
    <property type="component" value="Unassembled WGS sequence"/>
</dbReference>
<proteinExistence type="predicted"/>
<dbReference type="InterPro" id="IPR043917">
    <property type="entry name" value="DUF5753"/>
</dbReference>
<dbReference type="Pfam" id="PF13560">
    <property type="entry name" value="HTH_31"/>
    <property type="match status" value="1"/>
</dbReference>
<evidence type="ECO:0000313" key="2">
    <source>
        <dbReference type="EMBL" id="GAA4128139.1"/>
    </source>
</evidence>
<dbReference type="EMBL" id="BAABDO010000003">
    <property type="protein sequence ID" value="GAA4128139.1"/>
    <property type="molecule type" value="Genomic_DNA"/>
</dbReference>
<dbReference type="SUPFAM" id="SSF47413">
    <property type="entry name" value="lambda repressor-like DNA-binding domains"/>
    <property type="match status" value="1"/>
</dbReference>
<reference evidence="3" key="1">
    <citation type="journal article" date="2019" name="Int. J. Syst. Evol. Microbiol.">
        <title>The Global Catalogue of Microorganisms (GCM) 10K type strain sequencing project: providing services to taxonomists for standard genome sequencing and annotation.</title>
        <authorList>
            <consortium name="The Broad Institute Genomics Platform"/>
            <consortium name="The Broad Institute Genome Sequencing Center for Infectious Disease"/>
            <person name="Wu L."/>
            <person name="Ma J."/>
        </authorList>
    </citation>
    <scope>NUCLEOTIDE SEQUENCE [LARGE SCALE GENOMIC DNA]</scope>
    <source>
        <strain evidence="3">JCM 17316</strain>
    </source>
</reference>
<dbReference type="CDD" id="cd00093">
    <property type="entry name" value="HTH_XRE"/>
    <property type="match status" value="1"/>
</dbReference>
<protein>
    <submittedName>
        <fullName evidence="2">Helix-turn-helix transcriptional regulator</fullName>
    </submittedName>
</protein>
<feature type="domain" description="HTH cro/C1-type" evidence="1">
    <location>
        <begin position="18"/>
        <end position="72"/>
    </location>
</feature>
<keyword evidence="3" id="KW-1185">Reference proteome</keyword>
<comment type="caution">
    <text evidence="2">The sequence shown here is derived from an EMBL/GenBank/DDBJ whole genome shotgun (WGS) entry which is preliminary data.</text>
</comment>